<dbReference type="OrthoDB" id="9785911at2"/>
<dbReference type="Pfam" id="PF13480">
    <property type="entry name" value="Acetyltransf_6"/>
    <property type="match status" value="1"/>
</dbReference>
<dbReference type="InterPro" id="IPR016181">
    <property type="entry name" value="Acyl_CoA_acyltransferase"/>
</dbReference>
<protein>
    <submittedName>
        <fullName evidence="2">Acetyltransferase (GNAT) family protein</fullName>
    </submittedName>
</protein>
<dbReference type="SUPFAM" id="SSF55729">
    <property type="entry name" value="Acyl-CoA N-acyltransferases (Nat)"/>
    <property type="match status" value="1"/>
</dbReference>
<name>A0A3D9V5D7_THECX</name>
<evidence type="ECO:0000313" key="2">
    <source>
        <dbReference type="EMBL" id="REF36679.1"/>
    </source>
</evidence>
<dbReference type="Gene3D" id="3.40.630.30">
    <property type="match status" value="1"/>
</dbReference>
<evidence type="ECO:0000313" key="3">
    <source>
        <dbReference type="Proteomes" id="UP000256485"/>
    </source>
</evidence>
<dbReference type="GO" id="GO:0016740">
    <property type="term" value="F:transferase activity"/>
    <property type="evidence" value="ECO:0007669"/>
    <property type="project" value="UniProtKB-KW"/>
</dbReference>
<dbReference type="Proteomes" id="UP000256485">
    <property type="component" value="Unassembled WGS sequence"/>
</dbReference>
<dbReference type="EMBL" id="QTUC01000001">
    <property type="protein sequence ID" value="REF36679.1"/>
    <property type="molecule type" value="Genomic_DNA"/>
</dbReference>
<keyword evidence="2" id="KW-0808">Transferase</keyword>
<comment type="caution">
    <text evidence="2">The sequence shown here is derived from an EMBL/GenBank/DDBJ whole genome shotgun (WGS) entry which is preliminary data.</text>
</comment>
<gene>
    <name evidence="2" type="ORF">DFJ64_2099</name>
</gene>
<proteinExistence type="predicted"/>
<accession>A0A3D9V5D7</accession>
<dbReference type="InterPro" id="IPR038740">
    <property type="entry name" value="BioF2-like_GNAT_dom"/>
</dbReference>
<dbReference type="AlphaFoldDB" id="A0A3D9V5D7"/>
<evidence type="ECO:0000259" key="1">
    <source>
        <dbReference type="Pfam" id="PF13480"/>
    </source>
</evidence>
<feature type="domain" description="BioF2-like acetyltransferase" evidence="1">
    <location>
        <begin position="178"/>
        <end position="307"/>
    </location>
</feature>
<reference evidence="2 3" key="1">
    <citation type="submission" date="2018-08" db="EMBL/GenBank/DDBJ databases">
        <title>Sequencing the genomes of 1000 actinobacteria strains.</title>
        <authorList>
            <person name="Klenk H.-P."/>
        </authorList>
    </citation>
    <scope>NUCLEOTIDE SEQUENCE [LARGE SCALE GENOMIC DNA]</scope>
    <source>
        <strain evidence="2 3">DSM 22891</strain>
    </source>
</reference>
<sequence>MDSRHIGLNPGHIGLSTVITLDDESAWLAGLESAGGYDTYHLPAYQRLATPDGCTSVLLTYESEGVHVALPLTLRPLPAEVRRATGYEYDATSVYGYPGPVCDVPADNLGEEWRRAFADWFTKVCAELSVLSVFVRTNPLLDASGLFTTGPFVPRSATPTVAVDLTLGREERLARASAHHRRALRKSAQHGLTFVRDHSASAVTGFTTCYLETMAKHNAADSYLLDEARVRRMLTELGEHAELWVARKPDGEVASAAIFLRTNGIVQYHLGGTRTADYALGAARPLFEAVAEESHRRGDRWLHLGGGVGGDNDSLLRFKGGFGPDRFTYRTITAVLDEEAYRAAARAVGLDPDRAFFPAYRTAGLGV</sequence>
<keyword evidence="3" id="KW-1185">Reference proteome</keyword>
<organism evidence="2 3">
    <name type="scientific">Thermasporomyces composti</name>
    <dbReference type="NCBI Taxonomy" id="696763"/>
    <lineage>
        <taxon>Bacteria</taxon>
        <taxon>Bacillati</taxon>
        <taxon>Actinomycetota</taxon>
        <taxon>Actinomycetes</taxon>
        <taxon>Propionibacteriales</taxon>
        <taxon>Nocardioidaceae</taxon>
        <taxon>Thermasporomyces</taxon>
    </lineage>
</organism>